<feature type="compositionally biased region" description="Pro residues" evidence="6">
    <location>
        <begin position="304"/>
        <end position="316"/>
    </location>
</feature>
<dbReference type="InterPro" id="IPR007221">
    <property type="entry name" value="MreC"/>
</dbReference>
<dbReference type="GO" id="GO:0008360">
    <property type="term" value="P:regulation of cell shape"/>
    <property type="evidence" value="ECO:0007669"/>
    <property type="project" value="UniProtKB-KW"/>
</dbReference>
<feature type="compositionally biased region" description="Low complexity" evidence="6">
    <location>
        <begin position="321"/>
        <end position="338"/>
    </location>
</feature>
<feature type="compositionally biased region" description="Pro residues" evidence="6">
    <location>
        <begin position="339"/>
        <end position="355"/>
    </location>
</feature>
<keyword evidence="10" id="KW-1185">Reference proteome</keyword>
<feature type="domain" description="Rod shape-determining protein MreC beta-barrel core" evidence="8">
    <location>
        <begin position="121"/>
        <end position="246"/>
    </location>
</feature>
<feature type="region of interest" description="Disordered" evidence="6">
    <location>
        <begin position="279"/>
        <end position="355"/>
    </location>
</feature>
<evidence type="ECO:0000256" key="2">
    <source>
        <dbReference type="ARBA" id="ARBA00013855"/>
    </source>
</evidence>
<dbReference type="Gene3D" id="2.40.10.340">
    <property type="entry name" value="Rod shape-determining protein MreC, domain 1"/>
    <property type="match status" value="1"/>
</dbReference>
<keyword evidence="7" id="KW-0732">Signal</keyword>
<dbReference type="AlphaFoldDB" id="A0A6I6MMG3"/>
<dbReference type="Pfam" id="PF04085">
    <property type="entry name" value="MreC"/>
    <property type="match status" value="1"/>
</dbReference>
<keyword evidence="3" id="KW-0133">Cell shape</keyword>
<dbReference type="InterPro" id="IPR042177">
    <property type="entry name" value="Cell/Rod_1"/>
</dbReference>
<dbReference type="KEGG" id="tsv:DSM104635_02722"/>
<proteinExistence type="inferred from homology"/>
<evidence type="ECO:0000256" key="6">
    <source>
        <dbReference type="SAM" id="MobiDB-lite"/>
    </source>
</evidence>
<keyword evidence="5" id="KW-0175">Coiled coil</keyword>
<evidence type="ECO:0000313" key="10">
    <source>
        <dbReference type="Proteomes" id="UP000431269"/>
    </source>
</evidence>
<accession>A0A6I6MMG3</accession>
<dbReference type="Gene3D" id="2.40.10.350">
    <property type="entry name" value="Rod shape-determining protein MreC, domain 2"/>
    <property type="match status" value="1"/>
</dbReference>
<dbReference type="EMBL" id="CP047045">
    <property type="protein sequence ID" value="QGZ95869.1"/>
    <property type="molecule type" value="Genomic_DNA"/>
</dbReference>
<dbReference type="Proteomes" id="UP000431269">
    <property type="component" value="Chromosome"/>
</dbReference>
<evidence type="ECO:0000313" key="9">
    <source>
        <dbReference type="EMBL" id="QGZ95869.1"/>
    </source>
</evidence>
<organism evidence="9 10">
    <name type="scientific">Terricaulis silvestris</name>
    <dbReference type="NCBI Taxonomy" id="2686094"/>
    <lineage>
        <taxon>Bacteria</taxon>
        <taxon>Pseudomonadati</taxon>
        <taxon>Pseudomonadota</taxon>
        <taxon>Alphaproteobacteria</taxon>
        <taxon>Caulobacterales</taxon>
        <taxon>Caulobacteraceae</taxon>
        <taxon>Terricaulis</taxon>
    </lineage>
</organism>
<dbReference type="PANTHER" id="PTHR34138:SF1">
    <property type="entry name" value="CELL SHAPE-DETERMINING PROTEIN MREC"/>
    <property type="match status" value="1"/>
</dbReference>
<feature type="chain" id="PRO_5026172168" description="Cell shape-determining protein MreC" evidence="7">
    <location>
        <begin position="21"/>
        <end position="355"/>
    </location>
</feature>
<feature type="coiled-coil region" evidence="5">
    <location>
        <begin position="66"/>
        <end position="96"/>
    </location>
</feature>
<dbReference type="InterPro" id="IPR055342">
    <property type="entry name" value="MreC_beta-barrel_core"/>
</dbReference>
<dbReference type="InterPro" id="IPR042175">
    <property type="entry name" value="Cell/Rod_MreC_2"/>
</dbReference>
<evidence type="ECO:0000256" key="4">
    <source>
        <dbReference type="ARBA" id="ARBA00032089"/>
    </source>
</evidence>
<evidence type="ECO:0000259" key="8">
    <source>
        <dbReference type="Pfam" id="PF04085"/>
    </source>
</evidence>
<evidence type="ECO:0000256" key="3">
    <source>
        <dbReference type="ARBA" id="ARBA00022960"/>
    </source>
</evidence>
<comment type="similarity">
    <text evidence="1">Belongs to the MreC family.</text>
</comment>
<reference evidence="10" key="1">
    <citation type="submission" date="2019-12" db="EMBL/GenBank/DDBJ databases">
        <title>Complete genome of Terracaulis silvestris 0127_4.</title>
        <authorList>
            <person name="Vieira S."/>
            <person name="Riedel T."/>
            <person name="Sproer C."/>
            <person name="Pascual J."/>
            <person name="Boedeker C."/>
            <person name="Overmann J."/>
        </authorList>
    </citation>
    <scope>NUCLEOTIDE SEQUENCE [LARGE SCALE GENOMIC DNA]</scope>
    <source>
        <strain evidence="10">0127_4</strain>
    </source>
</reference>
<gene>
    <name evidence="9" type="primary">mreC</name>
    <name evidence="9" type="ORF">DSM104635_02722</name>
</gene>
<evidence type="ECO:0000256" key="5">
    <source>
        <dbReference type="SAM" id="Coils"/>
    </source>
</evidence>
<protein>
    <recommendedName>
        <fullName evidence="2">Cell shape-determining protein MreC</fullName>
    </recommendedName>
    <alternativeName>
        <fullName evidence="4">Cell shape protein MreC</fullName>
    </alternativeName>
</protein>
<evidence type="ECO:0000256" key="7">
    <source>
        <dbReference type="SAM" id="SignalP"/>
    </source>
</evidence>
<sequence>MLGIALAIGAVILVAVQANNNTVSQAAQQAGDGAAGAAGRVATGPARAGEDLFSRLGGMWTATSRIEELERENRELQAWRELAERLAERNARYEQLLRMPADRFGEGADIDDSIAAQLVLDSGGPFTRTLVANAGSDHGVRVGYIAVNENGLIGRVVSVGRRSARVLMLDDYNSRIPVMGDASRVRAVLAGQATRPPDLYTHPFQMQAPRLDYIVGAQSLREGERVVTSGDGGLYPRGIPVGIARSSGDGQWRVALAASQRPIDFVRILPFVGIDRPEDAPVADEGPPLGASSSVSAIGRETVAPPPTAPTAPPVPRPRRVAAQDAAATPTISPAPAEAAPPQPQPEAPPAAPQQ</sequence>
<feature type="signal peptide" evidence="7">
    <location>
        <begin position="1"/>
        <end position="20"/>
    </location>
</feature>
<name>A0A6I6MMG3_9CAUL</name>
<dbReference type="PANTHER" id="PTHR34138">
    <property type="entry name" value="CELL SHAPE-DETERMINING PROTEIN MREC"/>
    <property type="match status" value="1"/>
</dbReference>
<evidence type="ECO:0000256" key="1">
    <source>
        <dbReference type="ARBA" id="ARBA00009369"/>
    </source>
</evidence>
<dbReference type="GO" id="GO:0005886">
    <property type="term" value="C:plasma membrane"/>
    <property type="evidence" value="ECO:0007669"/>
    <property type="project" value="TreeGrafter"/>
</dbReference>